<reference evidence="2" key="1">
    <citation type="submission" date="2021-05" db="EMBL/GenBank/DDBJ databases">
        <authorList>
            <person name="Alioto T."/>
            <person name="Alioto T."/>
            <person name="Gomez Garrido J."/>
        </authorList>
    </citation>
    <scope>NUCLEOTIDE SEQUENCE</scope>
</reference>
<feature type="region of interest" description="Disordered" evidence="1">
    <location>
        <begin position="86"/>
        <end position="125"/>
    </location>
</feature>
<dbReference type="EMBL" id="HBUF01570563">
    <property type="protein sequence ID" value="CAG6766357.1"/>
    <property type="molecule type" value="Transcribed_RNA"/>
</dbReference>
<dbReference type="AlphaFoldDB" id="A0A8D9AL34"/>
<protein>
    <submittedName>
        <fullName evidence="2">Uncharacterized protein</fullName>
    </submittedName>
</protein>
<sequence>MRFLCVNSKIGAQCSTVEFASISKSDPCLPTTPDTGSLYVVLWTLRQPLRIKFIRSIRKVYPTRLSSLKFTWDSIERYNIEYNSMSSQPEVPDDSVPVQDPNFHVNENGFRRGARTRRSPDRLRY</sequence>
<evidence type="ECO:0000256" key="1">
    <source>
        <dbReference type="SAM" id="MobiDB-lite"/>
    </source>
</evidence>
<evidence type="ECO:0000313" key="2">
    <source>
        <dbReference type="EMBL" id="CAG6766357.1"/>
    </source>
</evidence>
<name>A0A8D9AL34_9HEMI</name>
<proteinExistence type="predicted"/>
<accession>A0A8D9AL34</accession>
<organism evidence="2">
    <name type="scientific">Cacopsylla melanoneura</name>
    <dbReference type="NCBI Taxonomy" id="428564"/>
    <lineage>
        <taxon>Eukaryota</taxon>
        <taxon>Metazoa</taxon>
        <taxon>Ecdysozoa</taxon>
        <taxon>Arthropoda</taxon>
        <taxon>Hexapoda</taxon>
        <taxon>Insecta</taxon>
        <taxon>Pterygota</taxon>
        <taxon>Neoptera</taxon>
        <taxon>Paraneoptera</taxon>
        <taxon>Hemiptera</taxon>
        <taxon>Sternorrhyncha</taxon>
        <taxon>Psylloidea</taxon>
        <taxon>Psyllidae</taxon>
        <taxon>Psyllinae</taxon>
        <taxon>Cacopsylla</taxon>
    </lineage>
</organism>